<feature type="transmembrane region" description="Helical" evidence="2">
    <location>
        <begin position="786"/>
        <end position="804"/>
    </location>
</feature>
<proteinExistence type="predicted"/>
<evidence type="ECO:0000256" key="1">
    <source>
        <dbReference type="SAM" id="MobiDB-lite"/>
    </source>
</evidence>
<feature type="transmembrane region" description="Helical" evidence="2">
    <location>
        <begin position="652"/>
        <end position="672"/>
    </location>
</feature>
<dbReference type="Proteomes" id="UP001224775">
    <property type="component" value="Unassembled WGS sequence"/>
</dbReference>
<dbReference type="InterPro" id="IPR052706">
    <property type="entry name" value="Membrane-Transporter-like"/>
</dbReference>
<feature type="transmembrane region" description="Helical" evidence="2">
    <location>
        <begin position="718"/>
        <end position="738"/>
    </location>
</feature>
<evidence type="ECO:0000259" key="3">
    <source>
        <dbReference type="PROSITE" id="PS50042"/>
    </source>
</evidence>
<evidence type="ECO:0000313" key="6">
    <source>
        <dbReference type="Proteomes" id="UP001224775"/>
    </source>
</evidence>
<dbReference type="PANTHER" id="PTHR43310">
    <property type="entry name" value="SULFATE TRANSPORTER YBAR-RELATED"/>
    <property type="match status" value="1"/>
</dbReference>
<evidence type="ECO:0000256" key="2">
    <source>
        <dbReference type="SAM" id="Phobius"/>
    </source>
</evidence>
<keyword evidence="2" id="KW-0812">Transmembrane</keyword>
<reference evidence="5" key="1">
    <citation type="submission" date="2023-06" db="EMBL/GenBank/DDBJ databases">
        <title>Survivors Of The Sea: Transcriptome response of Skeletonema marinoi to long-term dormancy.</title>
        <authorList>
            <person name="Pinder M.I.M."/>
            <person name="Kourtchenko O."/>
            <person name="Robertson E.K."/>
            <person name="Larsson T."/>
            <person name="Maumus F."/>
            <person name="Osuna-Cruz C.M."/>
            <person name="Vancaester E."/>
            <person name="Stenow R."/>
            <person name="Vandepoele K."/>
            <person name="Ploug H."/>
            <person name="Bruchert V."/>
            <person name="Godhe A."/>
            <person name="Topel M."/>
        </authorList>
    </citation>
    <scope>NUCLEOTIDE SEQUENCE</scope>
    <source>
        <strain evidence="5">R05AC</strain>
    </source>
</reference>
<comment type="caution">
    <text evidence="5">The sequence shown here is derived from an EMBL/GenBank/DDBJ whole genome shotgun (WGS) entry which is preliminary data.</text>
</comment>
<feature type="transmembrane region" description="Helical" evidence="2">
    <location>
        <begin position="518"/>
        <end position="541"/>
    </location>
</feature>
<feature type="transmembrane region" description="Helical" evidence="2">
    <location>
        <begin position="758"/>
        <end position="779"/>
    </location>
</feature>
<dbReference type="Gene3D" id="3.30.750.24">
    <property type="entry name" value="STAS domain"/>
    <property type="match status" value="1"/>
</dbReference>
<dbReference type="PANTHER" id="PTHR43310:SF2">
    <property type="entry name" value="SLC26A_SULP TRANSPORTER DOMAIN-CONTAINING PROTEIN"/>
    <property type="match status" value="1"/>
</dbReference>
<dbReference type="InterPro" id="IPR002645">
    <property type="entry name" value="STAS_dom"/>
</dbReference>
<keyword evidence="2" id="KW-1133">Transmembrane helix</keyword>
<feature type="transmembrane region" description="Helical" evidence="2">
    <location>
        <begin position="824"/>
        <end position="851"/>
    </location>
</feature>
<dbReference type="PROSITE" id="PS50801">
    <property type="entry name" value="STAS"/>
    <property type="match status" value="1"/>
</dbReference>
<evidence type="ECO:0000313" key="5">
    <source>
        <dbReference type="EMBL" id="KAK1736025.1"/>
    </source>
</evidence>
<feature type="domain" description="Cyclic nucleotide-binding" evidence="3">
    <location>
        <begin position="1103"/>
        <end position="1214"/>
    </location>
</feature>
<dbReference type="PROSITE" id="PS50042">
    <property type="entry name" value="CNMP_BINDING_3"/>
    <property type="match status" value="1"/>
</dbReference>
<gene>
    <name evidence="5" type="ORF">QTG54_013161</name>
</gene>
<dbReference type="InterPro" id="IPR018490">
    <property type="entry name" value="cNMP-bd_dom_sf"/>
</dbReference>
<dbReference type="EMBL" id="JATAAI010000030">
    <property type="protein sequence ID" value="KAK1736025.1"/>
    <property type="molecule type" value="Genomic_DNA"/>
</dbReference>
<protein>
    <submittedName>
        <fullName evidence="5">Sulfate permease family inorganic anion transporter</fullName>
    </submittedName>
</protein>
<feature type="transmembrane region" description="Helical" evidence="2">
    <location>
        <begin position="613"/>
        <end position="632"/>
    </location>
</feature>
<name>A0AAD8XZ42_9STRA</name>
<dbReference type="AlphaFoldDB" id="A0AAD8XZ42"/>
<keyword evidence="6" id="KW-1185">Reference proteome</keyword>
<feature type="domain" description="STAS" evidence="4">
    <location>
        <begin position="892"/>
        <end position="1058"/>
    </location>
</feature>
<sequence>MPRTKKKSDIDSSSSSSDDGEQELTEPKIRRKKAALLGNGHLCSQKKTVIIMVINEDSDNDNNEVSLEAIKKKTLGRNVKSIYDLESTAANLNDGNDQHSKMIMDVTSFADGKTAANHLRQDLTCPICHDRLYNPEEEEEEDEANTGTCPTCRHSLPPRQKGMPLFRVNTALKACLDALYGVEMNQRRMAEIERKHKAIKEKGRRGESDIRNRSEMNDEANAFHGHDEMRLFAYCCIKVVDVELCLIAMEEDEVESGGFPAIIIECSDDEALICVGSDRVHTCIQSRDPVVSGDDWTRWHVRFRIDVKKILDSARGEDRTQQMELVKLKFSHLDTSVVLELRLPIDDMNGDSADCNIDFGVAESNDKNHSSRFLLDDKDEEEEQCLTTTKMMGDLLVCDGGDMVEDVVNLTMSNASIENLSLRVREWICKACASTLGLKTGIEGHEWEAEEVEEKRKMISRHHEKTRAMHCMSNSSYGAISNDECKSPSDGLPLLLKKEGNDKSAAEEEERGYTFLHIVIYAIINVIIAVPGLIGYASVIFNHPSFQPHMAELAKLVIFSSFVHQLTFTLFSSLSFAIGTVQDAGLIFLSAMANTIANEIINDGGTIEEVISTTLVVLPLGTAALGLVLMLLGKFRLLDIVSYLPMPVIGGYLAFIGYFCLEAGVALLLYFCSVTLDEARDSGWIGEETPPVAPKELIHLVDFNLVHWSMIKKCMGTWVGMLFVVAFASCLDIAAVSIDMGKPLDTNKEMVTVGASNFMSGLLFGFTVGVFIMAAYLFVCISPINILSVAPLFFLGSTLIFIGYDLLWEWLVDIREKLFLMEYLVLLTTFIAIQIIGMDFGIIFGVVVAVIDHVASTTRISSLQRVMKRSRAVWSNDHWQLLQLHGYHPSNPKIVTLELSGPVFFGSSQKVMDEIMNEIGLSVSEDEVKKMSMASPHTSTHISGLRRNNSFPKNRRVQVKPKVMMPRYVVIDISEMHLLDASAATSCFGQLAKLCEKRGIFLFAAGVLPRVECMLRSHEVSLKFEEEVEWKQSILLNEDKQNGKLILFETLFEALEFSERLLIQSKSRHGHKNLMRSDVSQLNSHLIDSDSSHHKLTYIFTNILREELSEDEKSLIDGIGPYYEETTFRGGEPIFQKDTHPDAFYIVLKGAVAVPRDRKRSEKIASPKVLSSSNLMELSLSSSNLMAIGDDDTSDATVARFTSQSLETMKRDDWPLYVIVQNLLLQASLMDLANCTCHN</sequence>
<keyword evidence="2" id="KW-0472">Membrane</keyword>
<dbReference type="InterPro" id="IPR036513">
    <property type="entry name" value="STAS_dom_sf"/>
</dbReference>
<accession>A0AAD8XZ42</accession>
<organism evidence="5 6">
    <name type="scientific">Skeletonema marinoi</name>
    <dbReference type="NCBI Taxonomy" id="267567"/>
    <lineage>
        <taxon>Eukaryota</taxon>
        <taxon>Sar</taxon>
        <taxon>Stramenopiles</taxon>
        <taxon>Ochrophyta</taxon>
        <taxon>Bacillariophyta</taxon>
        <taxon>Coscinodiscophyceae</taxon>
        <taxon>Thalassiosirophycidae</taxon>
        <taxon>Thalassiosirales</taxon>
        <taxon>Skeletonemataceae</taxon>
        <taxon>Skeletonema</taxon>
        <taxon>Skeletonema marinoi-dohrnii complex</taxon>
    </lineage>
</organism>
<dbReference type="InterPro" id="IPR000595">
    <property type="entry name" value="cNMP-bd_dom"/>
</dbReference>
<dbReference type="SUPFAM" id="SSF51206">
    <property type="entry name" value="cAMP-binding domain-like"/>
    <property type="match status" value="1"/>
</dbReference>
<dbReference type="Pfam" id="PF01740">
    <property type="entry name" value="STAS"/>
    <property type="match status" value="1"/>
</dbReference>
<evidence type="ECO:0000259" key="4">
    <source>
        <dbReference type="PROSITE" id="PS50801"/>
    </source>
</evidence>
<feature type="region of interest" description="Disordered" evidence="1">
    <location>
        <begin position="1"/>
        <end position="27"/>
    </location>
</feature>